<comment type="caution">
    <text evidence="1">The sequence shown here is derived from an EMBL/GenBank/DDBJ whole genome shotgun (WGS) entry which is preliminary data.</text>
</comment>
<dbReference type="InterPro" id="IPR036291">
    <property type="entry name" value="NAD(P)-bd_dom_sf"/>
</dbReference>
<reference evidence="1" key="1">
    <citation type="journal article" date="2014" name="Front. Microbiol.">
        <title>High frequency of phylogenetically diverse reductive dehalogenase-homologous genes in deep subseafloor sedimentary metagenomes.</title>
        <authorList>
            <person name="Kawai M."/>
            <person name="Futagami T."/>
            <person name="Toyoda A."/>
            <person name="Takaki Y."/>
            <person name="Nishi S."/>
            <person name="Hori S."/>
            <person name="Arai W."/>
            <person name="Tsubouchi T."/>
            <person name="Morono Y."/>
            <person name="Uchiyama I."/>
            <person name="Ito T."/>
            <person name="Fujiyama A."/>
            <person name="Inagaki F."/>
            <person name="Takami H."/>
        </authorList>
    </citation>
    <scope>NUCLEOTIDE SEQUENCE</scope>
    <source>
        <strain evidence="1">Expedition CK06-06</strain>
    </source>
</reference>
<dbReference type="AlphaFoldDB" id="X1N900"/>
<dbReference type="EMBL" id="BARV01031685">
    <property type="protein sequence ID" value="GAI40467.1"/>
    <property type="molecule type" value="Genomic_DNA"/>
</dbReference>
<protein>
    <recommendedName>
        <fullName evidence="2">Gfo/Idh/MocA-like oxidoreductase C-terminal domain-containing protein</fullName>
    </recommendedName>
</protein>
<dbReference type="SUPFAM" id="SSF51735">
    <property type="entry name" value="NAD(P)-binding Rossmann-fold domains"/>
    <property type="match status" value="1"/>
</dbReference>
<proteinExistence type="predicted"/>
<evidence type="ECO:0008006" key="2">
    <source>
        <dbReference type="Google" id="ProtNLM"/>
    </source>
</evidence>
<dbReference type="Gene3D" id="3.30.360.10">
    <property type="entry name" value="Dihydrodipicolinate Reductase, domain 2"/>
    <property type="match status" value="2"/>
</dbReference>
<gene>
    <name evidence="1" type="ORF">S06H3_50100</name>
</gene>
<evidence type="ECO:0000313" key="1">
    <source>
        <dbReference type="EMBL" id="GAI40467.1"/>
    </source>
</evidence>
<feature type="non-terminal residue" evidence="1">
    <location>
        <position position="1"/>
    </location>
</feature>
<sequence>TKVIFCEKPVASTVGDAERMIRTCEQFGVKLGVNLTRRWDPAYRLIKQILDGGWRSLPMSCVRGAQAYRNYSRWDIGELLAFSGRFSSGKIREGVHMTDLFNWYKGENTKLSLLNVPSSYLVFEADLWGSNGLIRILDNGSNIQLWSPFESRRYSGPKGPLRELKHIATLDIGYDFSRAMLNAVDDMVGCASGDKQPDCTGRDGLETLELCQEVFKDGS</sequence>
<accession>X1N900</accession>
<name>X1N900_9ZZZZ</name>
<dbReference type="Gene3D" id="3.40.50.720">
    <property type="entry name" value="NAD(P)-binding Rossmann-like Domain"/>
    <property type="match status" value="1"/>
</dbReference>
<organism evidence="1">
    <name type="scientific">marine sediment metagenome</name>
    <dbReference type="NCBI Taxonomy" id="412755"/>
    <lineage>
        <taxon>unclassified sequences</taxon>
        <taxon>metagenomes</taxon>
        <taxon>ecological metagenomes</taxon>
    </lineage>
</organism>